<keyword evidence="3" id="KW-1185">Reference proteome</keyword>
<dbReference type="AlphaFoldDB" id="A0A2R7Z3J1"/>
<proteinExistence type="predicted"/>
<dbReference type="EMBL" id="PYXZ01000001">
    <property type="protein sequence ID" value="PUA82846.1"/>
    <property type="molecule type" value="Genomic_DNA"/>
</dbReference>
<protein>
    <submittedName>
        <fullName evidence="2">Epimerase</fullName>
    </submittedName>
</protein>
<name>A0A2R7Z3J1_9ACTN</name>
<evidence type="ECO:0000313" key="2">
    <source>
        <dbReference type="EMBL" id="PUA82846.1"/>
    </source>
</evidence>
<dbReference type="PANTHER" id="PTHR48079">
    <property type="entry name" value="PROTEIN YEEZ"/>
    <property type="match status" value="1"/>
</dbReference>
<organism evidence="2 3">
    <name type="scientific">Nocardioides currus</name>
    <dbReference type="NCBI Taxonomy" id="2133958"/>
    <lineage>
        <taxon>Bacteria</taxon>
        <taxon>Bacillati</taxon>
        <taxon>Actinomycetota</taxon>
        <taxon>Actinomycetes</taxon>
        <taxon>Propionibacteriales</taxon>
        <taxon>Nocardioidaceae</taxon>
        <taxon>Nocardioides</taxon>
    </lineage>
</organism>
<dbReference type="SUPFAM" id="SSF51735">
    <property type="entry name" value="NAD(P)-binding Rossmann-fold domains"/>
    <property type="match status" value="1"/>
</dbReference>
<sequence>MSTPDTPSTVVVTGANGLVGSHVVAALSERGATVRAVVRRPGTAPQLPGVEERVGDFADPAFASEVTSGSDALVTTVHPMGDDRESQRRVGVDGTLVIAGAAKDAGAERHVHVSTAAVYDRSPGIGDVSEEGTLVADDAGDYAVVKRDIDAALAELSGTTRVLVRPPAILGRSEASVWNVLRPAQVASDEGQRHAVADGTFAWVHVEDLAALVADVATGRIAAGDDVERGPVAGGCTPVNAAGEPATQRDYLGTVAPAVGVEATWDDEPAWTGQIATDRARGWGWEPRVTLDRALTELADGLRG</sequence>
<dbReference type="OrthoDB" id="5175839at2"/>
<dbReference type="InterPro" id="IPR036291">
    <property type="entry name" value="NAD(P)-bd_dom_sf"/>
</dbReference>
<gene>
    <name evidence="2" type="ORF">C7S10_03800</name>
</gene>
<feature type="domain" description="NAD(P)-binding" evidence="1">
    <location>
        <begin position="14"/>
        <end position="200"/>
    </location>
</feature>
<dbReference type="GO" id="GO:0004029">
    <property type="term" value="F:aldehyde dehydrogenase (NAD+) activity"/>
    <property type="evidence" value="ECO:0007669"/>
    <property type="project" value="TreeGrafter"/>
</dbReference>
<evidence type="ECO:0000259" key="1">
    <source>
        <dbReference type="Pfam" id="PF13460"/>
    </source>
</evidence>
<dbReference type="Pfam" id="PF13460">
    <property type="entry name" value="NAD_binding_10"/>
    <property type="match status" value="1"/>
</dbReference>
<accession>A0A2R7Z3J1</accession>
<dbReference type="Proteomes" id="UP000244867">
    <property type="component" value="Unassembled WGS sequence"/>
</dbReference>
<dbReference type="InterPro" id="IPR016040">
    <property type="entry name" value="NAD(P)-bd_dom"/>
</dbReference>
<dbReference type="RefSeq" id="WP_108343031.1">
    <property type="nucleotide sequence ID" value="NZ_PYXZ01000001.1"/>
</dbReference>
<comment type="caution">
    <text evidence="2">The sequence shown here is derived from an EMBL/GenBank/DDBJ whole genome shotgun (WGS) entry which is preliminary data.</text>
</comment>
<evidence type="ECO:0000313" key="3">
    <source>
        <dbReference type="Proteomes" id="UP000244867"/>
    </source>
</evidence>
<dbReference type="PANTHER" id="PTHR48079:SF6">
    <property type="entry name" value="NAD(P)-BINDING DOMAIN-CONTAINING PROTEIN-RELATED"/>
    <property type="match status" value="1"/>
</dbReference>
<dbReference type="GO" id="GO:0005737">
    <property type="term" value="C:cytoplasm"/>
    <property type="evidence" value="ECO:0007669"/>
    <property type="project" value="TreeGrafter"/>
</dbReference>
<dbReference type="InterPro" id="IPR051783">
    <property type="entry name" value="NAD(P)-dependent_oxidoreduct"/>
</dbReference>
<reference evidence="2 3" key="1">
    <citation type="submission" date="2018-03" db="EMBL/GenBank/DDBJ databases">
        <authorList>
            <person name="Keele B.F."/>
        </authorList>
    </citation>
    <scope>NUCLEOTIDE SEQUENCE [LARGE SCALE GENOMIC DNA]</scope>
    <source>
        <strain evidence="2 3">IB-3</strain>
    </source>
</reference>
<dbReference type="Gene3D" id="3.40.50.720">
    <property type="entry name" value="NAD(P)-binding Rossmann-like Domain"/>
    <property type="match status" value="1"/>
</dbReference>